<protein>
    <submittedName>
        <fullName evidence="5">AsnC family transcriptional regulator</fullName>
    </submittedName>
</protein>
<proteinExistence type="predicted"/>
<keyword evidence="3" id="KW-0804">Transcription</keyword>
<dbReference type="AlphaFoldDB" id="A0A0H5ADM1"/>
<evidence type="ECO:0000313" key="6">
    <source>
        <dbReference type="Proteomes" id="UP000036608"/>
    </source>
</evidence>
<dbReference type="SMART" id="SM00344">
    <property type="entry name" value="HTH_ASNC"/>
    <property type="match status" value="1"/>
</dbReference>
<dbReference type="InterPro" id="IPR019887">
    <property type="entry name" value="Tscrpt_reg_AsnC/Lrp_C"/>
</dbReference>
<dbReference type="PROSITE" id="PS50956">
    <property type="entry name" value="HTH_ASNC_2"/>
    <property type="match status" value="1"/>
</dbReference>
<dbReference type="GO" id="GO:0043565">
    <property type="term" value="F:sequence-specific DNA binding"/>
    <property type="evidence" value="ECO:0007669"/>
    <property type="project" value="InterPro"/>
</dbReference>
<evidence type="ECO:0000256" key="2">
    <source>
        <dbReference type="ARBA" id="ARBA00023125"/>
    </source>
</evidence>
<name>A0A0H5ADM1_9PSED</name>
<evidence type="ECO:0000256" key="1">
    <source>
        <dbReference type="ARBA" id="ARBA00023015"/>
    </source>
</evidence>
<evidence type="ECO:0000256" key="3">
    <source>
        <dbReference type="ARBA" id="ARBA00023163"/>
    </source>
</evidence>
<dbReference type="GO" id="GO:0005829">
    <property type="term" value="C:cytosol"/>
    <property type="evidence" value="ECO:0007669"/>
    <property type="project" value="TreeGrafter"/>
</dbReference>
<dbReference type="InterPro" id="IPR000485">
    <property type="entry name" value="AsnC-type_HTH_dom"/>
</dbReference>
<gene>
    <name evidence="5" type="ORF">AA957_24440</name>
</gene>
<organism evidence="5 6">
    <name type="scientific">Pseudomonas trivialis</name>
    <dbReference type="NCBI Taxonomy" id="200450"/>
    <lineage>
        <taxon>Bacteria</taxon>
        <taxon>Pseudomonadati</taxon>
        <taxon>Pseudomonadota</taxon>
        <taxon>Gammaproteobacteria</taxon>
        <taxon>Pseudomonadales</taxon>
        <taxon>Pseudomonadaceae</taxon>
        <taxon>Pseudomonas</taxon>
    </lineage>
</organism>
<dbReference type="RefSeq" id="WP_049712447.1">
    <property type="nucleotide sequence ID" value="NZ_CP011507.1"/>
</dbReference>
<dbReference type="Gene3D" id="1.10.10.10">
    <property type="entry name" value="Winged helix-like DNA-binding domain superfamily/Winged helix DNA-binding domain"/>
    <property type="match status" value="1"/>
</dbReference>
<dbReference type="PANTHER" id="PTHR30154:SF34">
    <property type="entry name" value="TRANSCRIPTIONAL REGULATOR AZLB"/>
    <property type="match status" value="1"/>
</dbReference>
<dbReference type="InterPro" id="IPR019885">
    <property type="entry name" value="Tscrpt_reg_HTH_AsnC-type_CS"/>
</dbReference>
<keyword evidence="2" id="KW-0238">DNA-binding</keyword>
<dbReference type="PROSITE" id="PS00519">
    <property type="entry name" value="HTH_ASNC_1"/>
    <property type="match status" value="1"/>
</dbReference>
<dbReference type="PATRIC" id="fig|200450.3.peg.5019"/>
<dbReference type="PANTHER" id="PTHR30154">
    <property type="entry name" value="LEUCINE-RESPONSIVE REGULATORY PROTEIN"/>
    <property type="match status" value="1"/>
</dbReference>
<feature type="domain" description="HTH asnC-type" evidence="4">
    <location>
        <begin position="11"/>
        <end position="72"/>
    </location>
</feature>
<evidence type="ECO:0000259" key="4">
    <source>
        <dbReference type="PROSITE" id="PS50956"/>
    </source>
</evidence>
<dbReference type="GO" id="GO:0043200">
    <property type="term" value="P:response to amino acid"/>
    <property type="evidence" value="ECO:0007669"/>
    <property type="project" value="TreeGrafter"/>
</dbReference>
<keyword evidence="1" id="KW-0805">Transcription regulation</keyword>
<reference evidence="5 6" key="1">
    <citation type="journal article" date="2015" name="Genome Announc.">
        <title>Complete Genome Sequence of the Rhizobacterium Pseudomonas trivialis Strain IHBB745 with Multiple Plant Growth-Promoting Activities and Tolerance to Desiccation and Alkalinity.</title>
        <authorList>
            <person name="Gulati A."/>
            <person name="Swarnkar M.K."/>
            <person name="Vyas P."/>
            <person name="Rahi P."/>
            <person name="Thakur R."/>
            <person name="Thakur N."/>
            <person name="Singh A.K."/>
        </authorList>
    </citation>
    <scope>NUCLEOTIDE SEQUENCE [LARGE SCALE GENOMIC DNA]</scope>
    <source>
        <strain evidence="6">745</strain>
    </source>
</reference>
<dbReference type="EMBL" id="CP011507">
    <property type="protein sequence ID" value="AKS09131.1"/>
    <property type="molecule type" value="Genomic_DNA"/>
</dbReference>
<dbReference type="SUPFAM" id="SSF46785">
    <property type="entry name" value="Winged helix' DNA-binding domain"/>
    <property type="match status" value="1"/>
</dbReference>
<dbReference type="InterPro" id="IPR036390">
    <property type="entry name" value="WH_DNA-bd_sf"/>
</dbReference>
<accession>A0A0H5ADM1</accession>
<reference evidence="6" key="2">
    <citation type="submission" date="2015-05" db="EMBL/GenBank/DDBJ databases">
        <authorList>
            <person name="Swarnkar M.K."/>
            <person name="Vyas P."/>
            <person name="Rahi P."/>
            <person name="Thakur R."/>
            <person name="Thakur N."/>
            <person name="Singh A.K."/>
            <person name="Gulati A."/>
        </authorList>
    </citation>
    <scope>NUCLEOTIDE SEQUENCE [LARGE SCALE GENOMIC DNA]</scope>
    <source>
        <strain evidence="6">745</strain>
    </source>
</reference>
<dbReference type="Gene3D" id="3.30.70.920">
    <property type="match status" value="1"/>
</dbReference>
<dbReference type="Pfam" id="PF01037">
    <property type="entry name" value="AsnC_trans_reg"/>
    <property type="match status" value="1"/>
</dbReference>
<dbReference type="KEGG" id="ptv:AA957_24440"/>
<dbReference type="InterPro" id="IPR019888">
    <property type="entry name" value="Tscrpt_reg_AsnC-like"/>
</dbReference>
<dbReference type="Pfam" id="PF13412">
    <property type="entry name" value="HTH_24"/>
    <property type="match status" value="1"/>
</dbReference>
<dbReference type="InterPro" id="IPR011008">
    <property type="entry name" value="Dimeric_a/b-barrel"/>
</dbReference>
<evidence type="ECO:0000313" key="5">
    <source>
        <dbReference type="EMBL" id="AKS09131.1"/>
    </source>
</evidence>
<dbReference type="InterPro" id="IPR036388">
    <property type="entry name" value="WH-like_DNA-bd_sf"/>
</dbReference>
<sequence>MAKPASSVLDLDGFDWSILALVQRDNALPLRALAEKVNLSTAAVQRRIKRMEEGGVIIANVAVVDPVKAGKPITILAEVSVERTSIDALTATKASFSVPQVQQCYYVTGEVDFVLVLNVASMQEYQELAARLFAENPNVKWFKTLVALDRVKVGLEVPVS</sequence>
<dbReference type="SUPFAM" id="SSF54909">
    <property type="entry name" value="Dimeric alpha+beta barrel"/>
    <property type="match status" value="1"/>
</dbReference>
<dbReference type="OrthoDB" id="8590699at2"/>
<dbReference type="PRINTS" id="PR00033">
    <property type="entry name" value="HTHASNC"/>
</dbReference>
<dbReference type="Proteomes" id="UP000036608">
    <property type="component" value="Chromosome"/>
</dbReference>